<dbReference type="InterPro" id="IPR051601">
    <property type="entry name" value="Serine_prot/Carboxylest_S33"/>
</dbReference>
<evidence type="ECO:0000256" key="4">
    <source>
        <dbReference type="SAM" id="SignalP"/>
    </source>
</evidence>
<feature type="domain" description="Peptidase S33 tripeptidyl aminopeptidase-like C-terminal" evidence="6">
    <location>
        <begin position="367"/>
        <end position="450"/>
    </location>
</feature>
<dbReference type="PRINTS" id="PR00793">
    <property type="entry name" value="PROAMNOPTASE"/>
</dbReference>
<dbReference type="InterPro" id="IPR029058">
    <property type="entry name" value="AB_hydrolase_fold"/>
</dbReference>
<keyword evidence="3 7" id="KW-0378">Hydrolase</keyword>
<feature type="domain" description="AB hydrolase-1" evidence="5">
    <location>
        <begin position="70"/>
        <end position="192"/>
    </location>
</feature>
<dbReference type="AlphaFoldDB" id="A0A9X3S6T7"/>
<evidence type="ECO:0000313" key="8">
    <source>
        <dbReference type="Proteomes" id="UP001149140"/>
    </source>
</evidence>
<dbReference type="PANTHER" id="PTHR43248:SF29">
    <property type="entry name" value="TRIPEPTIDYL AMINOPEPTIDASE"/>
    <property type="match status" value="1"/>
</dbReference>
<dbReference type="PANTHER" id="PTHR43248">
    <property type="entry name" value="2-SUCCINYL-6-HYDROXY-2,4-CYCLOHEXADIENE-1-CARBOXYLATE SYNTHASE"/>
    <property type="match status" value="1"/>
</dbReference>
<reference evidence="7" key="1">
    <citation type="submission" date="2022-10" db="EMBL/GenBank/DDBJ databases">
        <title>The WGS of Solirubrobacter ginsenosidimutans DSM 21036.</title>
        <authorList>
            <person name="Jiang Z."/>
        </authorList>
    </citation>
    <scope>NUCLEOTIDE SEQUENCE</scope>
    <source>
        <strain evidence="7">DSM 21036</strain>
    </source>
</reference>
<dbReference type="EMBL" id="JAPDOD010000021">
    <property type="protein sequence ID" value="MDA0162838.1"/>
    <property type="molecule type" value="Genomic_DNA"/>
</dbReference>
<dbReference type="Pfam" id="PF00561">
    <property type="entry name" value="Abhydrolase_1"/>
    <property type="match status" value="1"/>
</dbReference>
<dbReference type="GO" id="GO:0004177">
    <property type="term" value="F:aminopeptidase activity"/>
    <property type="evidence" value="ECO:0007669"/>
    <property type="project" value="UniProtKB-EC"/>
</dbReference>
<evidence type="ECO:0000259" key="6">
    <source>
        <dbReference type="Pfam" id="PF08386"/>
    </source>
</evidence>
<evidence type="ECO:0000256" key="2">
    <source>
        <dbReference type="ARBA" id="ARBA00022729"/>
    </source>
</evidence>
<evidence type="ECO:0000259" key="5">
    <source>
        <dbReference type="Pfam" id="PF00561"/>
    </source>
</evidence>
<proteinExistence type="inferred from homology"/>
<dbReference type="InterPro" id="IPR013595">
    <property type="entry name" value="Pept_S33_TAP-like_C"/>
</dbReference>
<keyword evidence="8" id="KW-1185">Reference proteome</keyword>
<dbReference type="InterPro" id="IPR000073">
    <property type="entry name" value="AB_hydrolase_1"/>
</dbReference>
<sequence length="589" mass="60266">MVLGRSCRAAVVAAVGFAVLALTPAVASAACPKGAQCGTLTVPLDHSGQTPGTIGLAYAKVPATGTRTGTIVLLSGGPGQSAVPLTTPVASLLKPLRSNYDIVTVDQRGTGASGAVDCKFNGTDDVAACATKLGDKRAFWNTPETAKDLEDLRLALGVDKLTLLGVSYGTKVASEYARRYPASTAALVLDSPVPVDGLDGYDQLRELGTPRVLKEVCYPGPCSATVSDPDAALTAAAERLQKGAISGPLVSKTGRVRTARVSEAALYGAISASDLSPSLRAGLPAAIASLADGDAAPLLHLDALEPSSGGDVDDINTARLLATSCIESRLPWAPDSAIATRKDAVQAFVAERQDAFAPFSPKTVLEQSVVGLCENWPPTPRPEGVAYLGPDVPVLVLSGRADLRTPLEDARRTAAQYPNAQVLAVPGVGHSVLTSDFSGCALKGTVAFLHGQTVAKCSRTSFGAQLQSLSAPFVPASITDLRPTVVSGLPGRTFSAVSLTLGGVGYDAAFALLPSRLPGLRAGYVRVTRAKLELHGVEWIRGVRISGAFSDRGTGTLTVSGPSAAAGTLTYTSKGVTGTLGGVPVHAAR</sequence>
<dbReference type="SUPFAM" id="SSF53474">
    <property type="entry name" value="alpha/beta-Hydrolases"/>
    <property type="match status" value="1"/>
</dbReference>
<dbReference type="Proteomes" id="UP001149140">
    <property type="component" value="Unassembled WGS sequence"/>
</dbReference>
<name>A0A9X3S6T7_9ACTN</name>
<dbReference type="GO" id="GO:0006508">
    <property type="term" value="P:proteolysis"/>
    <property type="evidence" value="ECO:0007669"/>
    <property type="project" value="InterPro"/>
</dbReference>
<evidence type="ECO:0000313" key="7">
    <source>
        <dbReference type="EMBL" id="MDA0162838.1"/>
    </source>
</evidence>
<dbReference type="RefSeq" id="WP_270042078.1">
    <property type="nucleotide sequence ID" value="NZ_JAPDOD010000021.1"/>
</dbReference>
<gene>
    <name evidence="7" type="ORF">OM076_21370</name>
</gene>
<accession>A0A9X3S6T7</accession>
<protein>
    <submittedName>
        <fullName evidence="7">Alpha/beta hydrolase</fullName>
    </submittedName>
</protein>
<dbReference type="PROSITE" id="PS51257">
    <property type="entry name" value="PROKAR_LIPOPROTEIN"/>
    <property type="match status" value="1"/>
</dbReference>
<feature type="chain" id="PRO_5040798131" evidence="4">
    <location>
        <begin position="30"/>
        <end position="589"/>
    </location>
</feature>
<dbReference type="Gene3D" id="3.40.50.1820">
    <property type="entry name" value="alpha/beta hydrolase"/>
    <property type="match status" value="1"/>
</dbReference>
<organism evidence="7 8">
    <name type="scientific">Solirubrobacter ginsenosidimutans</name>
    <dbReference type="NCBI Taxonomy" id="490573"/>
    <lineage>
        <taxon>Bacteria</taxon>
        <taxon>Bacillati</taxon>
        <taxon>Actinomycetota</taxon>
        <taxon>Thermoleophilia</taxon>
        <taxon>Solirubrobacterales</taxon>
        <taxon>Solirubrobacteraceae</taxon>
        <taxon>Solirubrobacter</taxon>
    </lineage>
</organism>
<evidence type="ECO:0000256" key="3">
    <source>
        <dbReference type="ARBA" id="ARBA00022801"/>
    </source>
</evidence>
<comment type="caution">
    <text evidence="7">The sequence shown here is derived from an EMBL/GenBank/DDBJ whole genome shotgun (WGS) entry which is preliminary data.</text>
</comment>
<evidence type="ECO:0000256" key="1">
    <source>
        <dbReference type="ARBA" id="ARBA00010088"/>
    </source>
</evidence>
<comment type="similarity">
    <text evidence="1">Belongs to the peptidase S33 family.</text>
</comment>
<feature type="signal peptide" evidence="4">
    <location>
        <begin position="1"/>
        <end position="29"/>
    </location>
</feature>
<dbReference type="Pfam" id="PF08386">
    <property type="entry name" value="Abhydrolase_4"/>
    <property type="match status" value="1"/>
</dbReference>
<keyword evidence="2 4" id="KW-0732">Signal</keyword>
<dbReference type="InterPro" id="IPR002410">
    <property type="entry name" value="Peptidase_S33"/>
</dbReference>